<dbReference type="InterPro" id="IPR002885">
    <property type="entry name" value="PPR_rpt"/>
</dbReference>
<organism evidence="4 5">
    <name type="scientific">Escallonia herrerae</name>
    <dbReference type="NCBI Taxonomy" id="1293975"/>
    <lineage>
        <taxon>Eukaryota</taxon>
        <taxon>Viridiplantae</taxon>
        <taxon>Streptophyta</taxon>
        <taxon>Embryophyta</taxon>
        <taxon>Tracheophyta</taxon>
        <taxon>Spermatophyta</taxon>
        <taxon>Magnoliopsida</taxon>
        <taxon>eudicotyledons</taxon>
        <taxon>Gunneridae</taxon>
        <taxon>Pentapetalae</taxon>
        <taxon>asterids</taxon>
        <taxon>campanulids</taxon>
        <taxon>Escalloniales</taxon>
        <taxon>Escalloniaceae</taxon>
        <taxon>Escallonia</taxon>
    </lineage>
</organism>
<dbReference type="PANTHER" id="PTHR47939:SF12">
    <property type="entry name" value="PENTACOTRIPEPTIDE-REPEAT REGION OF PRORP DOMAIN-CONTAINING PROTEIN"/>
    <property type="match status" value="1"/>
</dbReference>
<reference evidence="4" key="1">
    <citation type="submission" date="2022-12" db="EMBL/GenBank/DDBJ databases">
        <title>Draft genome assemblies for two species of Escallonia (Escalloniales).</title>
        <authorList>
            <person name="Chanderbali A."/>
            <person name="Dervinis C."/>
            <person name="Anghel I."/>
            <person name="Soltis D."/>
            <person name="Soltis P."/>
            <person name="Zapata F."/>
        </authorList>
    </citation>
    <scope>NUCLEOTIDE SEQUENCE</scope>
    <source>
        <strain evidence="4">UCBG64.0493</strain>
        <tissue evidence="4">Leaf</tissue>
    </source>
</reference>
<comment type="caution">
    <text evidence="4">The sequence shown here is derived from an EMBL/GenBank/DDBJ whole genome shotgun (WGS) entry which is preliminary data.</text>
</comment>
<dbReference type="Pfam" id="PF01535">
    <property type="entry name" value="PPR"/>
    <property type="match status" value="1"/>
</dbReference>
<dbReference type="InterPro" id="IPR011990">
    <property type="entry name" value="TPR-like_helical_dom_sf"/>
</dbReference>
<accession>A0AA88X577</accession>
<evidence type="ECO:0000256" key="1">
    <source>
        <dbReference type="ARBA" id="ARBA00007626"/>
    </source>
</evidence>
<dbReference type="Proteomes" id="UP001188597">
    <property type="component" value="Unassembled WGS sequence"/>
</dbReference>
<name>A0AA88X577_9ASTE</name>
<dbReference type="NCBIfam" id="TIGR00756">
    <property type="entry name" value="PPR"/>
    <property type="match status" value="1"/>
</dbReference>
<proteinExistence type="inferred from homology"/>
<evidence type="ECO:0000313" key="4">
    <source>
        <dbReference type="EMBL" id="KAK3035920.1"/>
    </source>
</evidence>
<dbReference type="AlphaFoldDB" id="A0AA88X577"/>
<gene>
    <name evidence="4" type="ORF">RJ639_031343</name>
</gene>
<evidence type="ECO:0008006" key="6">
    <source>
        <dbReference type="Google" id="ProtNLM"/>
    </source>
</evidence>
<feature type="repeat" description="PPR" evidence="3">
    <location>
        <begin position="53"/>
        <end position="87"/>
    </location>
</feature>
<dbReference type="InterPro" id="IPR050667">
    <property type="entry name" value="PPR-containing_protein"/>
</dbReference>
<dbReference type="PANTHER" id="PTHR47939">
    <property type="entry name" value="MEMBRANE-ASSOCIATED SALT-INDUCIBLE PROTEIN-LIKE"/>
    <property type="match status" value="1"/>
</dbReference>
<evidence type="ECO:0000256" key="2">
    <source>
        <dbReference type="ARBA" id="ARBA00022737"/>
    </source>
</evidence>
<keyword evidence="5" id="KW-1185">Reference proteome</keyword>
<protein>
    <recommendedName>
        <fullName evidence="6">Pentatricopeptide repeat-containing protein</fullName>
    </recommendedName>
</protein>
<dbReference type="PROSITE" id="PS51375">
    <property type="entry name" value="PPR"/>
    <property type="match status" value="1"/>
</dbReference>
<dbReference type="Pfam" id="PF12854">
    <property type="entry name" value="PPR_1"/>
    <property type="match status" value="1"/>
</dbReference>
<evidence type="ECO:0000256" key="3">
    <source>
        <dbReference type="PROSITE-ProRule" id="PRU00708"/>
    </source>
</evidence>
<keyword evidence="2" id="KW-0677">Repeat</keyword>
<comment type="similarity">
    <text evidence="1">Belongs to the PPR family. P subfamily.</text>
</comment>
<evidence type="ECO:0000313" key="5">
    <source>
        <dbReference type="Proteomes" id="UP001188597"/>
    </source>
</evidence>
<dbReference type="Gene3D" id="1.25.40.10">
    <property type="entry name" value="Tetratricopeptide repeat domain"/>
    <property type="match status" value="1"/>
</dbReference>
<sequence length="103" mass="12097">MKRRIEFFHLMDVEGYGYNVETLNKVLKSLCRCKLVVEAKYVMIKLKDSGRPNEITYKWLVFGFCDVSDLVEALKVWNMMVDEGFDLVIDAVEKMMDTLFKTN</sequence>
<dbReference type="EMBL" id="JAVXUP010000162">
    <property type="protein sequence ID" value="KAK3035920.1"/>
    <property type="molecule type" value="Genomic_DNA"/>
</dbReference>